<dbReference type="AlphaFoldDB" id="A0A367R7T3"/>
<sequence>MKRIIEVVCAGILGVGVFFPTSAKAFVTTLTNINDQTYAITHSNSETLLAMPCDTCEINRGPRPRPTPIPTAPTPIPTPAVQFLLDHSSLIQQSIGKTWNEAGKGIVAQKIKESLNNRQISNGVNIYNASVDIAAISNQQLTVGSQANQVRLTLVIPGNYTDFHTTTNSIFGSYADPEFGVSFDLRVDITISVDQLLSSNPVNINELKVQVSNASIHGSNLVGTIVETVGDFIPGVNFSQSITSRINQSFDFKNQLETAIKTAVSSLL</sequence>
<reference evidence="1 2" key="1">
    <citation type="submission" date="2016-04" db="EMBL/GenBank/DDBJ databases">
        <authorList>
            <person name="Evans L.H."/>
            <person name="Alamgir A."/>
            <person name="Owens N."/>
            <person name="Weber N.D."/>
            <person name="Virtaneva K."/>
            <person name="Barbian K."/>
            <person name="Babar A."/>
            <person name="Rosenke K."/>
        </authorList>
    </citation>
    <scope>NUCLEOTIDE SEQUENCE [LARGE SCALE GENOMIC DNA]</scope>
    <source>
        <strain evidence="1">NIES-2108</strain>
    </source>
</reference>
<organism evidence="1 2">
    <name type="scientific">Nostoc punctiforme NIES-2108</name>
    <dbReference type="NCBI Taxonomy" id="1356359"/>
    <lineage>
        <taxon>Bacteria</taxon>
        <taxon>Bacillati</taxon>
        <taxon>Cyanobacteriota</taxon>
        <taxon>Cyanophyceae</taxon>
        <taxon>Nostocales</taxon>
        <taxon>Nostocaceae</taxon>
        <taxon>Nostoc</taxon>
    </lineage>
</organism>
<comment type="caution">
    <text evidence="1">The sequence shown here is derived from an EMBL/GenBank/DDBJ whole genome shotgun (WGS) entry which is preliminary data.</text>
</comment>
<protein>
    <submittedName>
        <fullName evidence="1">Uncharacterized protein</fullName>
    </submittedName>
</protein>
<proteinExistence type="predicted"/>
<dbReference type="Proteomes" id="UP000252085">
    <property type="component" value="Unassembled WGS sequence"/>
</dbReference>
<gene>
    <name evidence="1" type="ORF">A6769_27860</name>
</gene>
<dbReference type="EMBL" id="LXQE01000165">
    <property type="protein sequence ID" value="RCJ32548.1"/>
    <property type="molecule type" value="Genomic_DNA"/>
</dbReference>
<evidence type="ECO:0000313" key="1">
    <source>
        <dbReference type="EMBL" id="RCJ32548.1"/>
    </source>
</evidence>
<evidence type="ECO:0000313" key="2">
    <source>
        <dbReference type="Proteomes" id="UP000252085"/>
    </source>
</evidence>
<name>A0A367R7T3_NOSPU</name>
<accession>A0A367R7T3</accession>